<accession>A0A0C3Y765</accession>
<evidence type="ECO:0000313" key="3">
    <source>
        <dbReference type="EnsemblPlants" id="AET05109"/>
    </source>
</evidence>
<feature type="domain" description="F-box" evidence="1">
    <location>
        <begin position="35"/>
        <end position="87"/>
    </location>
</feature>
<dbReference type="PANTHER" id="PTHR31672:SF13">
    <property type="entry name" value="F-BOX PROTEIN CPR30-LIKE"/>
    <property type="match status" value="1"/>
</dbReference>
<dbReference type="PANTHER" id="PTHR31672">
    <property type="entry name" value="BNACNNG10540D PROTEIN"/>
    <property type="match status" value="1"/>
</dbReference>
<dbReference type="Proteomes" id="UP000002051">
    <property type="component" value="Chromosome 8"/>
</dbReference>
<sequence length="92" mass="10604">MGDDFKIVKRKLTLYHSQNDTVSTLPVPETNAENILLLPELPKELIDEILARLPVRSLLQFKCVCKSWNGKPEYPILSSQRAIFESPPRIHY</sequence>
<dbReference type="PaxDb" id="3880-AET05109"/>
<dbReference type="InterPro" id="IPR001810">
    <property type="entry name" value="F-box_dom"/>
</dbReference>
<evidence type="ECO:0000313" key="2">
    <source>
        <dbReference type="EMBL" id="AET05109.2"/>
    </source>
</evidence>
<reference evidence="2 4" key="1">
    <citation type="journal article" date="2011" name="Nature">
        <title>The Medicago genome provides insight into the evolution of rhizobial symbioses.</title>
        <authorList>
            <person name="Young N.D."/>
            <person name="Debelle F."/>
            <person name="Oldroyd G.E."/>
            <person name="Geurts R."/>
            <person name="Cannon S.B."/>
            <person name="Udvardi M.K."/>
            <person name="Benedito V.A."/>
            <person name="Mayer K.F."/>
            <person name="Gouzy J."/>
            <person name="Schoof H."/>
            <person name="Van de Peer Y."/>
            <person name="Proost S."/>
            <person name="Cook D.R."/>
            <person name="Meyers B.C."/>
            <person name="Spannagl M."/>
            <person name="Cheung F."/>
            <person name="De Mita S."/>
            <person name="Krishnakumar V."/>
            <person name="Gundlach H."/>
            <person name="Zhou S."/>
            <person name="Mudge J."/>
            <person name="Bharti A.K."/>
            <person name="Murray J.D."/>
            <person name="Naoumkina M.A."/>
            <person name="Rosen B."/>
            <person name="Silverstein K.A."/>
            <person name="Tang H."/>
            <person name="Rombauts S."/>
            <person name="Zhao P.X."/>
            <person name="Zhou P."/>
            <person name="Barbe V."/>
            <person name="Bardou P."/>
            <person name="Bechner M."/>
            <person name="Bellec A."/>
            <person name="Berger A."/>
            <person name="Berges H."/>
            <person name="Bidwell S."/>
            <person name="Bisseling T."/>
            <person name="Choisne N."/>
            <person name="Couloux A."/>
            <person name="Denny R."/>
            <person name="Deshpande S."/>
            <person name="Dai X."/>
            <person name="Doyle J.J."/>
            <person name="Dudez A.M."/>
            <person name="Farmer A.D."/>
            <person name="Fouteau S."/>
            <person name="Franken C."/>
            <person name="Gibelin C."/>
            <person name="Gish J."/>
            <person name="Goldstein S."/>
            <person name="Gonzalez A.J."/>
            <person name="Green P.J."/>
            <person name="Hallab A."/>
            <person name="Hartog M."/>
            <person name="Hua A."/>
            <person name="Humphray S.J."/>
            <person name="Jeong D.H."/>
            <person name="Jing Y."/>
            <person name="Jocker A."/>
            <person name="Kenton S.M."/>
            <person name="Kim D.J."/>
            <person name="Klee K."/>
            <person name="Lai H."/>
            <person name="Lang C."/>
            <person name="Lin S."/>
            <person name="Macmil S.L."/>
            <person name="Magdelenat G."/>
            <person name="Matthews L."/>
            <person name="McCorrison J."/>
            <person name="Monaghan E.L."/>
            <person name="Mun J.H."/>
            <person name="Najar F.Z."/>
            <person name="Nicholson C."/>
            <person name="Noirot C."/>
            <person name="O'Bleness M."/>
            <person name="Paule C.R."/>
            <person name="Poulain J."/>
            <person name="Prion F."/>
            <person name="Qin B."/>
            <person name="Qu C."/>
            <person name="Retzel E.F."/>
            <person name="Riddle C."/>
            <person name="Sallet E."/>
            <person name="Samain S."/>
            <person name="Samson N."/>
            <person name="Sanders I."/>
            <person name="Saurat O."/>
            <person name="Scarpelli C."/>
            <person name="Schiex T."/>
            <person name="Segurens B."/>
            <person name="Severin A.J."/>
            <person name="Sherrier D.J."/>
            <person name="Shi R."/>
            <person name="Sims S."/>
            <person name="Singer S.R."/>
            <person name="Sinharoy S."/>
            <person name="Sterck L."/>
            <person name="Viollet A."/>
            <person name="Wang B.B."/>
            <person name="Wang K."/>
            <person name="Wang M."/>
            <person name="Wang X."/>
            <person name="Warfsmann J."/>
            <person name="Weissenbach J."/>
            <person name="White D.D."/>
            <person name="White J.D."/>
            <person name="Wiley G.B."/>
            <person name="Wincker P."/>
            <person name="Xing Y."/>
            <person name="Yang L."/>
            <person name="Yao Z."/>
            <person name="Ying F."/>
            <person name="Zhai J."/>
            <person name="Zhou L."/>
            <person name="Zuber A."/>
            <person name="Denarie J."/>
            <person name="Dixon R.A."/>
            <person name="May G.D."/>
            <person name="Schwartz D.C."/>
            <person name="Rogers J."/>
            <person name="Quetier F."/>
            <person name="Town C.D."/>
            <person name="Roe B.A."/>
        </authorList>
    </citation>
    <scope>NUCLEOTIDE SEQUENCE [LARGE SCALE GENOMIC DNA]</scope>
    <source>
        <strain evidence="2">A17</strain>
        <strain evidence="3 4">cv. Jemalong A17</strain>
    </source>
</reference>
<dbReference type="EnsemblPlants" id="AET05109">
    <property type="protein sequence ID" value="AET05109"/>
    <property type="gene ID" value="MTR_8g101590"/>
</dbReference>
<reference evidence="3" key="3">
    <citation type="submission" date="2015-04" db="UniProtKB">
        <authorList>
            <consortium name="EnsemblPlants"/>
        </authorList>
    </citation>
    <scope>IDENTIFICATION</scope>
    <source>
        <strain evidence="3">cv. Jemalong A17</strain>
    </source>
</reference>
<dbReference type="EMBL" id="CM001224">
    <property type="protein sequence ID" value="AET05109.2"/>
    <property type="molecule type" value="Genomic_DNA"/>
</dbReference>
<reference evidence="2 4" key="2">
    <citation type="journal article" date="2014" name="BMC Genomics">
        <title>An improved genome release (version Mt4.0) for the model legume Medicago truncatula.</title>
        <authorList>
            <person name="Tang H."/>
            <person name="Krishnakumar V."/>
            <person name="Bidwell S."/>
            <person name="Rosen B."/>
            <person name="Chan A."/>
            <person name="Zhou S."/>
            <person name="Gentzbittel L."/>
            <person name="Childs K.L."/>
            <person name="Yandell M."/>
            <person name="Gundlach H."/>
            <person name="Mayer K.F."/>
            <person name="Schwartz D.C."/>
            <person name="Town C.D."/>
        </authorList>
    </citation>
    <scope>GENOME REANNOTATION</scope>
    <source>
        <strain evidence="3 4">cv. Jemalong A17</strain>
    </source>
</reference>
<accession>G7LJJ6</accession>
<gene>
    <name evidence="2" type="ordered locus">MTR_8g101590</name>
</gene>
<dbReference type="Pfam" id="PF00646">
    <property type="entry name" value="F-box"/>
    <property type="match status" value="1"/>
</dbReference>
<dbReference type="eggNOG" id="ENOG502SXA0">
    <property type="taxonomic scope" value="Eukaryota"/>
</dbReference>
<dbReference type="HOGENOM" id="CLU_2416698_0_0_1"/>
<protein>
    <submittedName>
        <fullName evidence="2">F-box-like protein</fullName>
    </submittedName>
</protein>
<dbReference type="PROSITE" id="PS50181">
    <property type="entry name" value="FBOX"/>
    <property type="match status" value="1"/>
</dbReference>
<dbReference type="Gene3D" id="1.20.1280.50">
    <property type="match status" value="1"/>
</dbReference>
<dbReference type="InterPro" id="IPR050796">
    <property type="entry name" value="SCF_F-box_component"/>
</dbReference>
<dbReference type="SUPFAM" id="SSF81383">
    <property type="entry name" value="F-box domain"/>
    <property type="match status" value="1"/>
</dbReference>
<name>G7LJJ6_MEDTR</name>
<dbReference type="SMART" id="SM00256">
    <property type="entry name" value="FBOX"/>
    <property type="match status" value="1"/>
</dbReference>
<keyword evidence="4" id="KW-1185">Reference proteome</keyword>
<proteinExistence type="predicted"/>
<evidence type="ECO:0000313" key="4">
    <source>
        <dbReference type="Proteomes" id="UP000002051"/>
    </source>
</evidence>
<dbReference type="InterPro" id="IPR036047">
    <property type="entry name" value="F-box-like_dom_sf"/>
</dbReference>
<dbReference type="AlphaFoldDB" id="G7LJJ6"/>
<organism evidence="2 4">
    <name type="scientific">Medicago truncatula</name>
    <name type="common">Barrel medic</name>
    <name type="synonym">Medicago tribuloides</name>
    <dbReference type="NCBI Taxonomy" id="3880"/>
    <lineage>
        <taxon>Eukaryota</taxon>
        <taxon>Viridiplantae</taxon>
        <taxon>Streptophyta</taxon>
        <taxon>Embryophyta</taxon>
        <taxon>Tracheophyta</taxon>
        <taxon>Spermatophyta</taxon>
        <taxon>Magnoliopsida</taxon>
        <taxon>eudicotyledons</taxon>
        <taxon>Gunneridae</taxon>
        <taxon>Pentapetalae</taxon>
        <taxon>rosids</taxon>
        <taxon>fabids</taxon>
        <taxon>Fabales</taxon>
        <taxon>Fabaceae</taxon>
        <taxon>Papilionoideae</taxon>
        <taxon>50 kb inversion clade</taxon>
        <taxon>NPAAA clade</taxon>
        <taxon>Hologalegina</taxon>
        <taxon>IRL clade</taxon>
        <taxon>Trifolieae</taxon>
        <taxon>Medicago</taxon>
    </lineage>
</organism>
<evidence type="ECO:0000259" key="1">
    <source>
        <dbReference type="PROSITE" id="PS50181"/>
    </source>
</evidence>